<feature type="region of interest" description="Disordered" evidence="9">
    <location>
        <begin position="1"/>
        <end position="27"/>
    </location>
</feature>
<gene>
    <name evidence="12" type="ORF">J4557_14560</name>
</gene>
<keyword evidence="5" id="KW-0547">Nucleotide-binding</keyword>
<keyword evidence="13" id="KW-1185">Reference proteome</keyword>
<dbReference type="GO" id="GO:0016301">
    <property type="term" value="F:kinase activity"/>
    <property type="evidence" value="ECO:0007669"/>
    <property type="project" value="UniProtKB-KW"/>
</dbReference>
<keyword evidence="10" id="KW-0472">Membrane</keyword>
<evidence type="ECO:0000256" key="10">
    <source>
        <dbReference type="SAM" id="Phobius"/>
    </source>
</evidence>
<name>A0ABS3QXM3_9ACTN</name>
<dbReference type="InterPro" id="IPR011712">
    <property type="entry name" value="Sig_transdc_His_kin_sub3_dim/P"/>
</dbReference>
<keyword evidence="10" id="KW-1133">Transmembrane helix</keyword>
<dbReference type="Proteomes" id="UP000666915">
    <property type="component" value="Unassembled WGS sequence"/>
</dbReference>
<evidence type="ECO:0000256" key="9">
    <source>
        <dbReference type="SAM" id="MobiDB-lite"/>
    </source>
</evidence>
<evidence type="ECO:0000259" key="11">
    <source>
        <dbReference type="Pfam" id="PF07730"/>
    </source>
</evidence>
<organism evidence="12 13">
    <name type="scientific">Actinomadura nitritigenes</name>
    <dbReference type="NCBI Taxonomy" id="134602"/>
    <lineage>
        <taxon>Bacteria</taxon>
        <taxon>Bacillati</taxon>
        <taxon>Actinomycetota</taxon>
        <taxon>Actinomycetes</taxon>
        <taxon>Streptosporangiales</taxon>
        <taxon>Thermomonosporaceae</taxon>
        <taxon>Actinomadura</taxon>
    </lineage>
</organism>
<dbReference type="Gene3D" id="1.20.5.1930">
    <property type="match status" value="1"/>
</dbReference>
<evidence type="ECO:0000256" key="2">
    <source>
        <dbReference type="ARBA" id="ARBA00012438"/>
    </source>
</evidence>
<feature type="transmembrane region" description="Helical" evidence="10">
    <location>
        <begin position="115"/>
        <end position="137"/>
    </location>
</feature>
<evidence type="ECO:0000256" key="8">
    <source>
        <dbReference type="ARBA" id="ARBA00023012"/>
    </source>
</evidence>
<keyword evidence="4" id="KW-0808">Transferase</keyword>
<feature type="transmembrane region" description="Helical" evidence="10">
    <location>
        <begin position="173"/>
        <end position="193"/>
    </location>
</feature>
<feature type="transmembrane region" description="Helical" evidence="10">
    <location>
        <begin position="62"/>
        <end position="80"/>
    </location>
</feature>
<keyword evidence="7" id="KW-0067">ATP-binding</keyword>
<protein>
    <recommendedName>
        <fullName evidence="2">histidine kinase</fullName>
        <ecNumber evidence="2">2.7.13.3</ecNumber>
    </recommendedName>
</protein>
<feature type="transmembrane region" description="Helical" evidence="10">
    <location>
        <begin position="87"/>
        <end position="109"/>
    </location>
</feature>
<evidence type="ECO:0000256" key="3">
    <source>
        <dbReference type="ARBA" id="ARBA00022553"/>
    </source>
</evidence>
<feature type="compositionally biased region" description="Low complexity" evidence="9">
    <location>
        <begin position="7"/>
        <end position="19"/>
    </location>
</feature>
<dbReference type="PANTHER" id="PTHR24421:SF10">
    <property type="entry name" value="NITRATE_NITRITE SENSOR PROTEIN NARQ"/>
    <property type="match status" value="1"/>
</dbReference>
<evidence type="ECO:0000313" key="13">
    <source>
        <dbReference type="Proteomes" id="UP000666915"/>
    </source>
</evidence>
<evidence type="ECO:0000313" key="12">
    <source>
        <dbReference type="EMBL" id="MBO2438739.1"/>
    </source>
</evidence>
<dbReference type="InterPro" id="IPR036890">
    <property type="entry name" value="HATPase_C_sf"/>
</dbReference>
<dbReference type="SUPFAM" id="SSF55874">
    <property type="entry name" value="ATPase domain of HSP90 chaperone/DNA topoisomerase II/histidine kinase"/>
    <property type="match status" value="1"/>
</dbReference>
<dbReference type="CDD" id="cd16917">
    <property type="entry name" value="HATPase_UhpB-NarQ-NarX-like"/>
    <property type="match status" value="1"/>
</dbReference>
<dbReference type="PANTHER" id="PTHR24421">
    <property type="entry name" value="NITRATE/NITRITE SENSOR PROTEIN NARX-RELATED"/>
    <property type="match status" value="1"/>
</dbReference>
<evidence type="ECO:0000256" key="6">
    <source>
        <dbReference type="ARBA" id="ARBA00022777"/>
    </source>
</evidence>
<keyword evidence="6 12" id="KW-0418">Kinase</keyword>
<evidence type="ECO:0000256" key="5">
    <source>
        <dbReference type="ARBA" id="ARBA00022741"/>
    </source>
</evidence>
<dbReference type="Pfam" id="PF07730">
    <property type="entry name" value="HisKA_3"/>
    <property type="match status" value="1"/>
</dbReference>
<dbReference type="EC" id="2.7.13.3" evidence="2"/>
<keyword evidence="3" id="KW-0597">Phosphoprotein</keyword>
<feature type="domain" description="Signal transduction histidine kinase subgroup 3 dimerisation and phosphoacceptor" evidence="11">
    <location>
        <begin position="226"/>
        <end position="291"/>
    </location>
</feature>
<comment type="catalytic activity">
    <reaction evidence="1">
        <text>ATP + protein L-histidine = ADP + protein N-phospho-L-histidine.</text>
        <dbReference type="EC" id="2.7.13.3"/>
    </reaction>
</comment>
<proteinExistence type="predicted"/>
<evidence type="ECO:0000256" key="4">
    <source>
        <dbReference type="ARBA" id="ARBA00022679"/>
    </source>
</evidence>
<evidence type="ECO:0000256" key="1">
    <source>
        <dbReference type="ARBA" id="ARBA00000085"/>
    </source>
</evidence>
<keyword evidence="8" id="KW-0902">Two-component regulatory system</keyword>
<reference evidence="12 13" key="1">
    <citation type="submission" date="2021-03" db="EMBL/GenBank/DDBJ databases">
        <authorList>
            <person name="Kanchanasin P."/>
            <person name="Saeng-In P."/>
            <person name="Phongsopitanun W."/>
            <person name="Yuki M."/>
            <person name="Kudo T."/>
            <person name="Ohkuma M."/>
            <person name="Tanasupawat S."/>
        </authorList>
    </citation>
    <scope>NUCLEOTIDE SEQUENCE [LARGE SCALE GENOMIC DNA]</scope>
    <source>
        <strain evidence="12 13">L46</strain>
    </source>
</reference>
<evidence type="ECO:0000256" key="7">
    <source>
        <dbReference type="ARBA" id="ARBA00022840"/>
    </source>
</evidence>
<comment type="caution">
    <text evidence="12">The sequence shown here is derived from an EMBL/GenBank/DDBJ whole genome shotgun (WGS) entry which is preliminary data.</text>
</comment>
<feature type="transmembrane region" description="Helical" evidence="10">
    <location>
        <begin position="144"/>
        <end position="161"/>
    </location>
</feature>
<accession>A0ABS3QXM3</accession>
<keyword evidence="10" id="KW-0812">Transmembrane</keyword>
<dbReference type="EMBL" id="JAGEOK010000008">
    <property type="protein sequence ID" value="MBO2438739.1"/>
    <property type="molecule type" value="Genomic_DNA"/>
</dbReference>
<dbReference type="Gene3D" id="3.30.565.10">
    <property type="entry name" value="Histidine kinase-like ATPase, C-terminal domain"/>
    <property type="match status" value="1"/>
</dbReference>
<dbReference type="InterPro" id="IPR050482">
    <property type="entry name" value="Sensor_HK_TwoCompSys"/>
</dbReference>
<sequence>MPPRSPPGGARRIGRAAAAGPPPVRGTPYFGRCRGRRAPPYPDPVNSEDICEVERRGLRLPAGAAVVVAAVGALGAVTIWGRPAGDAVPLGLDIALGVLACLLSPLVLWRPVPGALALTVLAALSPAATPAATFGTLHVAQRRRFPVAVAVGAAGIAAHAARGLWRPMGGITFGWWLLLVAVAYGALAGWGALTQARRALLASLRERARRAEAEQGRRVAEARMLERTRIAREMHDVLAHRLSLLATYAGALEYRPDAPPEKLAQAAGVVRAGVHQALDELREVINILRDEDACDDDRPLPVLTDLPALVAESRDAGGSVQLRDEVVEPAALPAAAGRTAYRVVQEGLTNARKHAAGRPVRVAVEGRPGTRLVIDIRNPLPPDGAVPLAPGTGTGLVGLTERVQLAGGRLDHEVAAGEFRLRAWLPWPA</sequence>